<protein>
    <submittedName>
        <fullName evidence="2">ATP pyrophosphatase</fullName>
    </submittedName>
</protein>
<dbReference type="RefSeq" id="WP_230856081.1">
    <property type="nucleotide sequence ID" value="NZ_BMJD01000067.1"/>
</dbReference>
<dbReference type="NCBIfam" id="TIGR00290">
    <property type="entry name" value="MJ0570_dom"/>
    <property type="match status" value="1"/>
</dbReference>
<proteinExistence type="predicted"/>
<comment type="caution">
    <text evidence="2">The sequence shown here is derived from an EMBL/GenBank/DDBJ whole genome shotgun (WGS) entry which is preliminary data.</text>
</comment>
<name>A0A9W5U1R1_9BACI</name>
<dbReference type="AlphaFoldDB" id="A0A9W5U1R1"/>
<dbReference type="Gene3D" id="3.90.1490.10">
    <property type="entry name" value="putative n-type atp pyrophosphatase, domain 2"/>
    <property type="match status" value="1"/>
</dbReference>
<dbReference type="Proteomes" id="UP000621492">
    <property type="component" value="Unassembled WGS sequence"/>
</dbReference>
<dbReference type="CDD" id="cd01994">
    <property type="entry name" value="AANH_PF0828-like"/>
    <property type="match status" value="1"/>
</dbReference>
<evidence type="ECO:0000313" key="2">
    <source>
        <dbReference type="EMBL" id="GGB61587.1"/>
    </source>
</evidence>
<dbReference type="SUPFAM" id="SSF52402">
    <property type="entry name" value="Adenine nucleotide alpha hydrolases-like"/>
    <property type="match status" value="1"/>
</dbReference>
<dbReference type="EMBL" id="BMJD01000067">
    <property type="protein sequence ID" value="GGB61587.1"/>
    <property type="molecule type" value="Genomic_DNA"/>
</dbReference>
<dbReference type="GO" id="GO:0017183">
    <property type="term" value="P:protein histidyl modification to diphthamide"/>
    <property type="evidence" value="ECO:0007669"/>
    <property type="project" value="TreeGrafter"/>
</dbReference>
<dbReference type="InterPro" id="IPR014729">
    <property type="entry name" value="Rossmann-like_a/b/a_fold"/>
</dbReference>
<dbReference type="InterPro" id="IPR002761">
    <property type="entry name" value="Diphthami_syn_dom"/>
</dbReference>
<reference evidence="2" key="2">
    <citation type="submission" date="2020-09" db="EMBL/GenBank/DDBJ databases">
        <authorList>
            <person name="Sun Q."/>
            <person name="Zhou Y."/>
        </authorList>
    </citation>
    <scope>NUCLEOTIDE SEQUENCE</scope>
    <source>
        <strain evidence="2">CGMCC 1.15454</strain>
    </source>
</reference>
<keyword evidence="3" id="KW-1185">Reference proteome</keyword>
<reference evidence="2" key="1">
    <citation type="journal article" date="2014" name="Int. J. Syst. Evol. Microbiol.">
        <title>Complete genome sequence of Corynebacterium casei LMG S-19264T (=DSM 44701T), isolated from a smear-ripened cheese.</title>
        <authorList>
            <consortium name="US DOE Joint Genome Institute (JGI-PGF)"/>
            <person name="Walter F."/>
            <person name="Albersmeier A."/>
            <person name="Kalinowski J."/>
            <person name="Ruckert C."/>
        </authorList>
    </citation>
    <scope>NUCLEOTIDE SEQUENCE</scope>
    <source>
        <strain evidence="2">CGMCC 1.15454</strain>
    </source>
</reference>
<dbReference type="PANTHER" id="PTHR12196:SF2">
    <property type="entry name" value="DIPHTHINE--AMMONIA LIGASE"/>
    <property type="match status" value="1"/>
</dbReference>
<organism evidence="2 3">
    <name type="scientific">Lentibacillus populi</name>
    <dbReference type="NCBI Taxonomy" id="1827502"/>
    <lineage>
        <taxon>Bacteria</taxon>
        <taxon>Bacillati</taxon>
        <taxon>Bacillota</taxon>
        <taxon>Bacilli</taxon>
        <taxon>Bacillales</taxon>
        <taxon>Bacillaceae</taxon>
        <taxon>Lentibacillus</taxon>
    </lineage>
</organism>
<dbReference type="Gene3D" id="3.40.50.620">
    <property type="entry name" value="HUPs"/>
    <property type="match status" value="1"/>
</dbReference>
<evidence type="ECO:0000313" key="3">
    <source>
        <dbReference type="Proteomes" id="UP000621492"/>
    </source>
</evidence>
<dbReference type="GO" id="GO:0017178">
    <property type="term" value="F:diphthine-ammonia ligase activity"/>
    <property type="evidence" value="ECO:0007669"/>
    <property type="project" value="TreeGrafter"/>
</dbReference>
<dbReference type="PANTHER" id="PTHR12196">
    <property type="entry name" value="DOMAIN OF UNKNOWN FUNCTION 71 DUF71 -CONTAINING PROTEIN"/>
    <property type="match status" value="1"/>
</dbReference>
<dbReference type="InterPro" id="IPR030662">
    <property type="entry name" value="DPH6/MJ0570"/>
</dbReference>
<feature type="domain" description="Diphthamide synthase" evidence="1">
    <location>
        <begin position="1"/>
        <end position="196"/>
    </location>
</feature>
<sequence length="197" mass="22547">MKVALSFSGGKDSCLALYRLEQQGYHVVSLITTIWKEKQETVAHGEKLERIKKQAERIGIPVHFIETDFAGYTEDFVRTLKDLKTKYEIDSVAFGDIYLEGHREWGEQVAEKADVAPIYPLWTEKHKVLDLLREFVALKFQARVIKVDNTKLPENWVGRLVDESFIADISGKDVCPLGESGEYHTTVFDGPIFRKQV</sequence>
<evidence type="ECO:0000259" key="1">
    <source>
        <dbReference type="Pfam" id="PF01902"/>
    </source>
</evidence>
<gene>
    <name evidence="2" type="ORF">GCM10011409_43510</name>
</gene>
<accession>A0A9W5U1R1</accession>
<dbReference type="Pfam" id="PF01902">
    <property type="entry name" value="Diphthami_syn_2"/>
    <property type="match status" value="1"/>
</dbReference>